<protein>
    <submittedName>
        <fullName evidence="3">Uncharacterized protein</fullName>
    </submittedName>
</protein>
<dbReference type="Proteomes" id="UP000277896">
    <property type="component" value="Chromosome"/>
</dbReference>
<feature type="transmembrane region" description="Helical" evidence="2">
    <location>
        <begin position="6"/>
        <end position="32"/>
    </location>
</feature>
<dbReference type="KEGG" id="lpx:ASU28_10350"/>
<accession>A0AAD0TN89</accession>
<dbReference type="RefSeq" id="WP_033611965.1">
    <property type="nucleotide sequence ID" value="NZ_BJZG01000029.1"/>
</dbReference>
<sequence length="230" mass="26390">MLIDILAVSIMFMFSLILVSLAVFIVVFAFLGDIDTTLFVIKDSISMSISKKKQKNSIQSTTEVINMLFRKTAEKISGMSEKELAKKINSNKQEAKKFKKIMTNTLKKTDIEFVSEDDITFFMKRNRSFGVVQQFISNLNQYSQPKFNYLRKLGKQHKEGLISDEEYLQKVLRAMNKTDKELRLEINEAKRKNSNFSAKGLSFQIIQKIFSSDESVNINTLYSSKLGLSS</sequence>
<gene>
    <name evidence="3" type="ORF">LP667_10520</name>
</gene>
<organism evidence="3 4">
    <name type="scientific">Lactiplantibacillus paraplantarum</name>
    <dbReference type="NCBI Taxonomy" id="60520"/>
    <lineage>
        <taxon>Bacteria</taxon>
        <taxon>Bacillati</taxon>
        <taxon>Bacillota</taxon>
        <taxon>Bacilli</taxon>
        <taxon>Lactobacillales</taxon>
        <taxon>Lactobacillaceae</taxon>
        <taxon>Lactiplantibacillus</taxon>
    </lineage>
</organism>
<proteinExistence type="predicted"/>
<keyword evidence="1" id="KW-0175">Coiled coil</keyword>
<feature type="coiled-coil region" evidence="1">
    <location>
        <begin position="172"/>
        <end position="199"/>
    </location>
</feature>
<dbReference type="AlphaFoldDB" id="A0AAD0TN89"/>
<keyword evidence="2" id="KW-0472">Membrane</keyword>
<evidence type="ECO:0000313" key="3">
    <source>
        <dbReference type="EMBL" id="AYJ39209.1"/>
    </source>
</evidence>
<keyword evidence="2" id="KW-1133">Transmembrane helix</keyword>
<evidence type="ECO:0000256" key="2">
    <source>
        <dbReference type="SAM" id="Phobius"/>
    </source>
</evidence>
<dbReference type="EMBL" id="CP032744">
    <property type="protein sequence ID" value="AYJ39209.1"/>
    <property type="molecule type" value="Genomic_DNA"/>
</dbReference>
<evidence type="ECO:0000313" key="4">
    <source>
        <dbReference type="Proteomes" id="UP000277896"/>
    </source>
</evidence>
<name>A0AAD0TN89_9LACO</name>
<evidence type="ECO:0000256" key="1">
    <source>
        <dbReference type="SAM" id="Coils"/>
    </source>
</evidence>
<reference evidence="3 4" key="1">
    <citation type="submission" date="2018-10" db="EMBL/GenBank/DDBJ databases">
        <title>Genome seuquencing of Lactobacillus species.</title>
        <authorList>
            <person name="Baek C."/>
            <person name="Yi H."/>
        </authorList>
    </citation>
    <scope>NUCLEOTIDE SEQUENCE [LARGE SCALE GENOMIC DNA]</scope>
    <source>
        <strain evidence="3 4">DSM 10667</strain>
    </source>
</reference>
<keyword evidence="2" id="KW-0812">Transmembrane</keyword>